<dbReference type="InterPro" id="IPR036388">
    <property type="entry name" value="WH-like_DNA-bd_sf"/>
</dbReference>
<dbReference type="AlphaFoldDB" id="A0A3B1BE10"/>
<evidence type="ECO:0000256" key="3">
    <source>
        <dbReference type="ARBA" id="ARBA00023015"/>
    </source>
</evidence>
<keyword evidence="5" id="KW-0804">Transcription</keyword>
<gene>
    <name evidence="8" type="ORF">MNBD_NITROSPINAE03-425</name>
</gene>
<feature type="domain" description="OmpR/PhoB-type" evidence="7">
    <location>
        <begin position="133"/>
        <end position="229"/>
    </location>
</feature>
<dbReference type="InterPro" id="IPR001789">
    <property type="entry name" value="Sig_transdc_resp-reg_receiver"/>
</dbReference>
<dbReference type="PROSITE" id="PS50110">
    <property type="entry name" value="RESPONSE_REGULATORY"/>
    <property type="match status" value="1"/>
</dbReference>
<dbReference type="Pfam" id="PF00072">
    <property type="entry name" value="Response_reg"/>
    <property type="match status" value="1"/>
</dbReference>
<dbReference type="GO" id="GO:0000156">
    <property type="term" value="F:phosphorelay response regulator activity"/>
    <property type="evidence" value="ECO:0007669"/>
    <property type="project" value="TreeGrafter"/>
</dbReference>
<organism evidence="8">
    <name type="scientific">hydrothermal vent metagenome</name>
    <dbReference type="NCBI Taxonomy" id="652676"/>
    <lineage>
        <taxon>unclassified sequences</taxon>
        <taxon>metagenomes</taxon>
        <taxon>ecological metagenomes</taxon>
    </lineage>
</organism>
<feature type="domain" description="Response regulatory" evidence="6">
    <location>
        <begin position="5"/>
        <end position="121"/>
    </location>
</feature>
<accession>A0A3B1BE10</accession>
<dbReference type="GO" id="GO:0032993">
    <property type="term" value="C:protein-DNA complex"/>
    <property type="evidence" value="ECO:0007669"/>
    <property type="project" value="TreeGrafter"/>
</dbReference>
<evidence type="ECO:0000259" key="7">
    <source>
        <dbReference type="PROSITE" id="PS51755"/>
    </source>
</evidence>
<dbReference type="Gene3D" id="3.40.50.2300">
    <property type="match status" value="1"/>
</dbReference>
<dbReference type="PROSITE" id="PS51755">
    <property type="entry name" value="OMPR_PHOB"/>
    <property type="match status" value="1"/>
</dbReference>
<dbReference type="SMART" id="SM00448">
    <property type="entry name" value="REC"/>
    <property type="match status" value="1"/>
</dbReference>
<evidence type="ECO:0000256" key="4">
    <source>
        <dbReference type="ARBA" id="ARBA00023125"/>
    </source>
</evidence>
<dbReference type="PANTHER" id="PTHR48111">
    <property type="entry name" value="REGULATOR OF RPOS"/>
    <property type="match status" value="1"/>
</dbReference>
<dbReference type="Gene3D" id="6.10.250.690">
    <property type="match status" value="1"/>
</dbReference>
<dbReference type="PANTHER" id="PTHR48111:SF40">
    <property type="entry name" value="PHOSPHATE REGULON TRANSCRIPTIONAL REGULATORY PROTEIN PHOB"/>
    <property type="match status" value="1"/>
</dbReference>
<dbReference type="Pfam" id="PF00486">
    <property type="entry name" value="Trans_reg_C"/>
    <property type="match status" value="1"/>
</dbReference>
<evidence type="ECO:0000256" key="2">
    <source>
        <dbReference type="ARBA" id="ARBA00023012"/>
    </source>
</evidence>
<keyword evidence="1" id="KW-0597">Phosphoprotein</keyword>
<dbReference type="SMART" id="SM00862">
    <property type="entry name" value="Trans_reg_C"/>
    <property type="match status" value="1"/>
</dbReference>
<dbReference type="InterPro" id="IPR016032">
    <property type="entry name" value="Sig_transdc_resp-reg_C-effctor"/>
</dbReference>
<dbReference type="EMBL" id="UOGB01000057">
    <property type="protein sequence ID" value="VAX16496.1"/>
    <property type="molecule type" value="Genomic_DNA"/>
</dbReference>
<dbReference type="InterPro" id="IPR011006">
    <property type="entry name" value="CheY-like_superfamily"/>
</dbReference>
<dbReference type="GO" id="GO:0005829">
    <property type="term" value="C:cytosol"/>
    <property type="evidence" value="ECO:0007669"/>
    <property type="project" value="TreeGrafter"/>
</dbReference>
<keyword evidence="3" id="KW-0805">Transcription regulation</keyword>
<proteinExistence type="predicted"/>
<dbReference type="GO" id="GO:0006355">
    <property type="term" value="P:regulation of DNA-templated transcription"/>
    <property type="evidence" value="ECO:0007669"/>
    <property type="project" value="InterPro"/>
</dbReference>
<evidence type="ECO:0000256" key="1">
    <source>
        <dbReference type="ARBA" id="ARBA00022553"/>
    </source>
</evidence>
<keyword evidence="2" id="KW-0902">Two-component regulatory system</keyword>
<dbReference type="SUPFAM" id="SSF52172">
    <property type="entry name" value="CheY-like"/>
    <property type="match status" value="1"/>
</dbReference>
<evidence type="ECO:0000256" key="5">
    <source>
        <dbReference type="ARBA" id="ARBA00023163"/>
    </source>
</evidence>
<dbReference type="InterPro" id="IPR039420">
    <property type="entry name" value="WalR-like"/>
</dbReference>
<dbReference type="Gene3D" id="1.10.10.10">
    <property type="entry name" value="Winged helix-like DNA-binding domain superfamily/Winged helix DNA-binding domain"/>
    <property type="match status" value="1"/>
</dbReference>
<evidence type="ECO:0000259" key="6">
    <source>
        <dbReference type="PROSITE" id="PS50110"/>
    </source>
</evidence>
<name>A0A3B1BE10_9ZZZZ</name>
<evidence type="ECO:0000313" key="8">
    <source>
        <dbReference type="EMBL" id="VAX16496.1"/>
    </source>
</evidence>
<reference evidence="8" key="1">
    <citation type="submission" date="2018-06" db="EMBL/GenBank/DDBJ databases">
        <authorList>
            <person name="Zhirakovskaya E."/>
        </authorList>
    </citation>
    <scope>NUCLEOTIDE SEQUENCE</scope>
</reference>
<sequence length="230" mass="25693">MESGKIIIIEDEADILEVIEHNLVREGYEVVTVMDGSEGLRRVKKEAPSLVLLDIMLPGLDGIEVCRKLKEDSATRNIPIIMVTAKGEESDIVLGLGIGADDYVTKPFSPRELTGRVRAVLRRGRLKDEPGPQERITCDGMTIDTRKHEVVVDEKPVVFTATEFRILHFLASNAGRVFTREQLLNHAVGESAVVVDRNIDVHIKSVRAKLGKRRNLIETIRGIGYRFEEG</sequence>
<dbReference type="FunFam" id="3.40.50.2300:FF:000001">
    <property type="entry name" value="DNA-binding response regulator PhoB"/>
    <property type="match status" value="1"/>
</dbReference>
<protein>
    <submittedName>
        <fullName evidence="8">Phosphate regulon transcriptional regulatory protein PhoB (SphR)</fullName>
    </submittedName>
</protein>
<dbReference type="SUPFAM" id="SSF46894">
    <property type="entry name" value="C-terminal effector domain of the bipartite response regulators"/>
    <property type="match status" value="1"/>
</dbReference>
<dbReference type="InterPro" id="IPR001867">
    <property type="entry name" value="OmpR/PhoB-type_DNA-bd"/>
</dbReference>
<dbReference type="CDD" id="cd00383">
    <property type="entry name" value="trans_reg_C"/>
    <property type="match status" value="1"/>
</dbReference>
<keyword evidence="4" id="KW-0238">DNA-binding</keyword>
<dbReference type="GO" id="GO:0000976">
    <property type="term" value="F:transcription cis-regulatory region binding"/>
    <property type="evidence" value="ECO:0007669"/>
    <property type="project" value="TreeGrafter"/>
</dbReference>